<evidence type="ECO:0000313" key="1">
    <source>
        <dbReference type="EMBL" id="ACK65956.1"/>
    </source>
</evidence>
<dbReference type="eggNOG" id="ENOG503304D">
    <property type="taxonomic scope" value="Bacteria"/>
</dbReference>
<dbReference type="HOGENOM" id="CLU_184319_1_0_3"/>
<keyword evidence="2" id="KW-1185">Reference proteome</keyword>
<proteinExistence type="predicted"/>
<dbReference type="EMBL" id="CP001287">
    <property type="protein sequence ID" value="ACK65956.1"/>
    <property type="molecule type" value="Genomic_DNA"/>
</dbReference>
<dbReference type="InterPro" id="IPR021336">
    <property type="entry name" value="DUF2949"/>
</dbReference>
<dbReference type="KEGG" id="cyp:PCC8801_1918"/>
<evidence type="ECO:0008006" key="3">
    <source>
        <dbReference type="Google" id="ProtNLM"/>
    </source>
</evidence>
<dbReference type="STRING" id="41431.PCC8801_1918"/>
<dbReference type="Proteomes" id="UP000008204">
    <property type="component" value="Chromosome"/>
</dbReference>
<dbReference type="RefSeq" id="WP_012595228.1">
    <property type="nucleotide sequence ID" value="NC_011726.1"/>
</dbReference>
<reference evidence="2" key="1">
    <citation type="journal article" date="2011" name="MBio">
        <title>Novel metabolic attributes of the genus Cyanothece, comprising a group of unicellular nitrogen-fixing Cyanobacteria.</title>
        <authorList>
            <person name="Bandyopadhyay A."/>
            <person name="Elvitigala T."/>
            <person name="Welsh E."/>
            <person name="Stockel J."/>
            <person name="Liberton M."/>
            <person name="Min H."/>
            <person name="Sherman L.A."/>
            <person name="Pakrasi H.B."/>
        </authorList>
    </citation>
    <scope>NUCLEOTIDE SEQUENCE [LARGE SCALE GENOMIC DNA]</scope>
    <source>
        <strain evidence="2">PCC 8801</strain>
    </source>
</reference>
<name>B7JXZ2_RIPO1</name>
<dbReference type="OrthoDB" id="433602at2"/>
<evidence type="ECO:0000313" key="2">
    <source>
        <dbReference type="Proteomes" id="UP000008204"/>
    </source>
</evidence>
<protein>
    <recommendedName>
        <fullName evidence="3">DUF2949 domain-containing protein</fullName>
    </recommendedName>
</protein>
<accession>B7JXZ2</accession>
<dbReference type="Pfam" id="PF11165">
    <property type="entry name" value="DUF2949"/>
    <property type="match status" value="1"/>
</dbReference>
<sequence>MLERLIYFLQDELDIPPSQVELALRHTQAIPHQLPIKLWQYGLINLGQLEKVFDWLEAA</sequence>
<organism evidence="1 2">
    <name type="scientific">Rippkaea orientalis (strain PCC 8801 / RF-1)</name>
    <name type="common">Cyanothece sp. (strain PCC 8801)</name>
    <dbReference type="NCBI Taxonomy" id="41431"/>
    <lineage>
        <taxon>Bacteria</taxon>
        <taxon>Bacillati</taxon>
        <taxon>Cyanobacteriota</taxon>
        <taxon>Cyanophyceae</taxon>
        <taxon>Oscillatoriophycideae</taxon>
        <taxon>Chroococcales</taxon>
        <taxon>Aphanothecaceae</taxon>
        <taxon>Rippkaea</taxon>
        <taxon>Rippkaea orientalis</taxon>
    </lineage>
</organism>
<gene>
    <name evidence="1" type="ordered locus">PCC8801_1918</name>
</gene>
<dbReference type="AlphaFoldDB" id="B7JXZ2"/>